<organism evidence="1 2">
    <name type="scientific">Brachionus plicatilis</name>
    <name type="common">Marine rotifer</name>
    <name type="synonym">Brachionus muelleri</name>
    <dbReference type="NCBI Taxonomy" id="10195"/>
    <lineage>
        <taxon>Eukaryota</taxon>
        <taxon>Metazoa</taxon>
        <taxon>Spiralia</taxon>
        <taxon>Gnathifera</taxon>
        <taxon>Rotifera</taxon>
        <taxon>Eurotatoria</taxon>
        <taxon>Monogononta</taxon>
        <taxon>Pseudotrocha</taxon>
        <taxon>Ploima</taxon>
        <taxon>Brachionidae</taxon>
        <taxon>Brachionus</taxon>
    </lineage>
</organism>
<feature type="non-terminal residue" evidence="1">
    <location>
        <position position="1"/>
    </location>
</feature>
<protein>
    <submittedName>
        <fullName evidence="1">Uncharacterized protein</fullName>
    </submittedName>
</protein>
<dbReference type="EMBL" id="REGN01012612">
    <property type="protein sequence ID" value="RMZ95076.1"/>
    <property type="molecule type" value="Genomic_DNA"/>
</dbReference>
<sequence>NSNLENRICCTKRYSLENYLYDPVLICSLFDDKSLIEKNLKFLSDYKTSNYQQYDADYITLINELKKFLDIEKKIQEFKNQNEITDQDHFNSYIHRLNGMAPEKIINNLYQYALSLNGNELSPEENQKRLDKTFDKAFRKFMNYFFKEYIENDKKEKIFLDLELDNMSNLPEFFIINKDEKIKTKIFDKNNNLIDHFLKEKENNFPKIFDIWKNEIQKTLIKLARSCTDGKS</sequence>
<proteinExistence type="predicted"/>
<dbReference type="Proteomes" id="UP000276133">
    <property type="component" value="Unassembled WGS sequence"/>
</dbReference>
<dbReference type="AlphaFoldDB" id="A0A3M7P7K5"/>
<reference evidence="1 2" key="1">
    <citation type="journal article" date="2018" name="Sci. Rep.">
        <title>Genomic signatures of local adaptation to the degree of environmental predictability in rotifers.</title>
        <authorList>
            <person name="Franch-Gras L."/>
            <person name="Hahn C."/>
            <person name="Garcia-Roger E.M."/>
            <person name="Carmona M.J."/>
            <person name="Serra M."/>
            <person name="Gomez A."/>
        </authorList>
    </citation>
    <scope>NUCLEOTIDE SEQUENCE [LARGE SCALE GENOMIC DNA]</scope>
    <source>
        <strain evidence="1">HYR1</strain>
    </source>
</reference>
<accession>A0A3M7P7K5</accession>
<comment type="caution">
    <text evidence="1">The sequence shown here is derived from an EMBL/GenBank/DDBJ whole genome shotgun (WGS) entry which is preliminary data.</text>
</comment>
<evidence type="ECO:0000313" key="2">
    <source>
        <dbReference type="Proteomes" id="UP000276133"/>
    </source>
</evidence>
<gene>
    <name evidence="1" type="ORF">BpHYR1_038952</name>
</gene>
<name>A0A3M7P7K5_BRAPC</name>
<evidence type="ECO:0000313" key="1">
    <source>
        <dbReference type="EMBL" id="RMZ95076.1"/>
    </source>
</evidence>
<keyword evidence="2" id="KW-1185">Reference proteome</keyword>